<proteinExistence type="predicted"/>
<evidence type="ECO:0000313" key="2">
    <source>
        <dbReference type="Proteomes" id="UP000192247"/>
    </source>
</evidence>
<organism evidence="1 2">
    <name type="scientific">Tropilaelaps mercedesae</name>
    <dbReference type="NCBI Taxonomy" id="418985"/>
    <lineage>
        <taxon>Eukaryota</taxon>
        <taxon>Metazoa</taxon>
        <taxon>Ecdysozoa</taxon>
        <taxon>Arthropoda</taxon>
        <taxon>Chelicerata</taxon>
        <taxon>Arachnida</taxon>
        <taxon>Acari</taxon>
        <taxon>Parasitiformes</taxon>
        <taxon>Mesostigmata</taxon>
        <taxon>Gamasina</taxon>
        <taxon>Dermanyssoidea</taxon>
        <taxon>Laelapidae</taxon>
        <taxon>Tropilaelaps</taxon>
    </lineage>
</organism>
<gene>
    <name evidence="1" type="ORF">BIW11_02395</name>
</gene>
<sequence>MSLQLKHEFTRSPKTITSLREVPGREGGPAALPVYIGRSSVKIDQRSSSWRNCTALTVAGRSVGNQTRSVRCPSRPRHALMPSTGLHCLTDIAWLIEDCHPNALADVVRYAHLPSNTTNIVEVFL</sequence>
<reference evidence="1 2" key="1">
    <citation type="journal article" date="2017" name="Gigascience">
        <title>Draft genome of the honey bee ectoparasitic mite, Tropilaelaps mercedesae, is shaped by the parasitic life history.</title>
        <authorList>
            <person name="Dong X."/>
            <person name="Armstrong S.D."/>
            <person name="Xia D."/>
            <person name="Makepeace B.L."/>
            <person name="Darby A.C."/>
            <person name="Kadowaki T."/>
        </authorList>
    </citation>
    <scope>NUCLEOTIDE SEQUENCE [LARGE SCALE GENOMIC DNA]</scope>
    <source>
        <strain evidence="1">Wuxi-XJTLU</strain>
    </source>
</reference>
<dbReference type="EMBL" id="MNPL01033609">
    <property type="protein sequence ID" value="OQR66143.1"/>
    <property type="molecule type" value="Genomic_DNA"/>
</dbReference>
<name>A0A1V9WY22_9ACAR</name>
<keyword evidence="2" id="KW-1185">Reference proteome</keyword>
<dbReference type="InParanoid" id="A0A1V9WY22"/>
<evidence type="ECO:0000313" key="1">
    <source>
        <dbReference type="EMBL" id="OQR66143.1"/>
    </source>
</evidence>
<dbReference type="Proteomes" id="UP000192247">
    <property type="component" value="Unassembled WGS sequence"/>
</dbReference>
<dbReference type="AlphaFoldDB" id="A0A1V9WY22"/>
<accession>A0A1V9WY22</accession>
<protein>
    <submittedName>
        <fullName evidence="1">Uncharacterized protein</fullName>
    </submittedName>
</protein>
<comment type="caution">
    <text evidence="1">The sequence shown here is derived from an EMBL/GenBank/DDBJ whole genome shotgun (WGS) entry which is preliminary data.</text>
</comment>